<dbReference type="AlphaFoldDB" id="A0AA40CG47"/>
<feature type="compositionally biased region" description="Acidic residues" evidence="1">
    <location>
        <begin position="155"/>
        <end position="177"/>
    </location>
</feature>
<organism evidence="2 3">
    <name type="scientific">Bombardia bombarda</name>
    <dbReference type="NCBI Taxonomy" id="252184"/>
    <lineage>
        <taxon>Eukaryota</taxon>
        <taxon>Fungi</taxon>
        <taxon>Dikarya</taxon>
        <taxon>Ascomycota</taxon>
        <taxon>Pezizomycotina</taxon>
        <taxon>Sordariomycetes</taxon>
        <taxon>Sordariomycetidae</taxon>
        <taxon>Sordariales</taxon>
        <taxon>Lasiosphaeriaceae</taxon>
        <taxon>Bombardia</taxon>
    </lineage>
</organism>
<dbReference type="EMBL" id="JAULSR010000001">
    <property type="protein sequence ID" value="KAK0636094.1"/>
    <property type="molecule type" value="Genomic_DNA"/>
</dbReference>
<feature type="region of interest" description="Disordered" evidence="1">
    <location>
        <begin position="126"/>
        <end position="192"/>
    </location>
</feature>
<dbReference type="Proteomes" id="UP001174934">
    <property type="component" value="Unassembled WGS sequence"/>
</dbReference>
<evidence type="ECO:0000256" key="1">
    <source>
        <dbReference type="SAM" id="MobiDB-lite"/>
    </source>
</evidence>
<name>A0AA40CG47_9PEZI</name>
<gene>
    <name evidence="2" type="ORF">B0T17DRAFT_612874</name>
</gene>
<evidence type="ECO:0000313" key="2">
    <source>
        <dbReference type="EMBL" id="KAK0636094.1"/>
    </source>
</evidence>
<comment type="caution">
    <text evidence="2">The sequence shown here is derived from an EMBL/GenBank/DDBJ whole genome shotgun (WGS) entry which is preliminary data.</text>
</comment>
<proteinExistence type="predicted"/>
<reference evidence="2" key="1">
    <citation type="submission" date="2023-06" db="EMBL/GenBank/DDBJ databases">
        <title>Genome-scale phylogeny and comparative genomics of the fungal order Sordariales.</title>
        <authorList>
            <consortium name="Lawrence Berkeley National Laboratory"/>
            <person name="Hensen N."/>
            <person name="Bonometti L."/>
            <person name="Westerberg I."/>
            <person name="Brannstrom I.O."/>
            <person name="Guillou S."/>
            <person name="Cros-Aarteil S."/>
            <person name="Calhoun S."/>
            <person name="Haridas S."/>
            <person name="Kuo A."/>
            <person name="Mondo S."/>
            <person name="Pangilinan J."/>
            <person name="Riley R."/>
            <person name="LaButti K."/>
            <person name="Andreopoulos B."/>
            <person name="Lipzen A."/>
            <person name="Chen C."/>
            <person name="Yanf M."/>
            <person name="Daum C."/>
            <person name="Ng V."/>
            <person name="Clum A."/>
            <person name="Steindorff A."/>
            <person name="Ohm R."/>
            <person name="Martin F."/>
            <person name="Silar P."/>
            <person name="Natvig D."/>
            <person name="Lalanne C."/>
            <person name="Gautier V."/>
            <person name="Ament-velasquez S.L."/>
            <person name="Kruys A."/>
            <person name="Hutchinson M.I."/>
            <person name="Powell A.J."/>
            <person name="Barry K."/>
            <person name="Miller A.N."/>
            <person name="Grigoriev I.V."/>
            <person name="Debuchy R."/>
            <person name="Gladieux P."/>
            <person name="Thoren M.H."/>
            <person name="Johannesson H."/>
        </authorList>
    </citation>
    <scope>NUCLEOTIDE SEQUENCE</scope>
    <source>
        <strain evidence="2">SMH3391-2</strain>
    </source>
</reference>
<sequence length="221" mass="25324">MSLELRKLVRWQLEDQLKLLEKQKTTPVVKMSSGGCQVATLKGPDSSTTNTNTNTGSNLEAAATVPRQVLEKMLAAVKKNVRAQQDCRSLWRRKKLVYQLPQLETEAERAQRLMLLDRDVIEWMKADPPPRSWGDEDDAEGKSPLRKGYTPDELAKEEEDEKEGDDEEEHDEDEEEEDRNKPNLATAATVADNSMLWREDEYSLLCSNRIQCRRSIAIYCL</sequence>
<keyword evidence="3" id="KW-1185">Reference proteome</keyword>
<protein>
    <submittedName>
        <fullName evidence="2">Uncharacterized protein</fullName>
    </submittedName>
</protein>
<evidence type="ECO:0000313" key="3">
    <source>
        <dbReference type="Proteomes" id="UP001174934"/>
    </source>
</evidence>
<accession>A0AA40CG47</accession>